<evidence type="ECO:0000313" key="1">
    <source>
        <dbReference type="EMBL" id="AYV81567.1"/>
    </source>
</evidence>
<proteinExistence type="predicted"/>
<reference evidence="1" key="1">
    <citation type="submission" date="2018-10" db="EMBL/GenBank/DDBJ databases">
        <title>Hidden diversity of soil giant viruses.</title>
        <authorList>
            <person name="Schulz F."/>
            <person name="Alteio L."/>
            <person name="Goudeau D."/>
            <person name="Ryan E.M."/>
            <person name="Malmstrom R.R."/>
            <person name="Blanchard J."/>
            <person name="Woyke T."/>
        </authorList>
    </citation>
    <scope>NUCLEOTIDE SEQUENCE</scope>
    <source>
        <strain evidence="1">HAV1</strain>
    </source>
</reference>
<sequence length="82" mass="9897">MVDNLILCKYGKHETEINNFNPSGLRGPYNICRSCQNERKQKNRDKHREAFNEHHKMYQRMIRKKKCNILLDEYQEASISIQ</sequence>
<gene>
    <name evidence="1" type="ORF">Harvfovirus41_12</name>
</gene>
<accession>A0A3G5A2W1</accession>
<protein>
    <submittedName>
        <fullName evidence="1">Uncharacterized protein</fullName>
    </submittedName>
</protein>
<dbReference type="EMBL" id="MK072283">
    <property type="protein sequence ID" value="AYV81567.1"/>
    <property type="molecule type" value="Genomic_DNA"/>
</dbReference>
<name>A0A3G5A2W1_9VIRU</name>
<organism evidence="1">
    <name type="scientific">Harvfovirus sp</name>
    <dbReference type="NCBI Taxonomy" id="2487768"/>
    <lineage>
        <taxon>Viruses</taxon>
        <taxon>Varidnaviria</taxon>
        <taxon>Bamfordvirae</taxon>
        <taxon>Nucleocytoviricota</taxon>
        <taxon>Megaviricetes</taxon>
        <taxon>Imitervirales</taxon>
        <taxon>Mimiviridae</taxon>
        <taxon>Klosneuvirinae</taxon>
    </lineage>
</organism>